<dbReference type="PIRSF" id="PIRSF022536">
    <property type="entry name" value="A612L_SET"/>
    <property type="match status" value="1"/>
</dbReference>
<dbReference type="PROSITE" id="PS50280">
    <property type="entry name" value="SET"/>
    <property type="match status" value="1"/>
</dbReference>
<dbReference type="SUPFAM" id="SSF82199">
    <property type="entry name" value="SET domain"/>
    <property type="match status" value="1"/>
</dbReference>
<dbReference type="SMART" id="SM00317">
    <property type="entry name" value="SET"/>
    <property type="match status" value="1"/>
</dbReference>
<evidence type="ECO:0000313" key="3">
    <source>
        <dbReference type="Proteomes" id="UP000186917"/>
    </source>
</evidence>
<accession>A0A1N7RDQ6</accession>
<keyword evidence="3" id="KW-1185">Reference proteome</keyword>
<reference evidence="3" key="1">
    <citation type="submission" date="2017-01" db="EMBL/GenBank/DDBJ databases">
        <authorList>
            <person name="Varghese N."/>
            <person name="Submissions S."/>
        </authorList>
    </citation>
    <scope>NUCLEOTIDE SEQUENCE [LARGE SCALE GENOMIC DNA]</scope>
    <source>
        <strain evidence="3">DSM 21054</strain>
    </source>
</reference>
<sequence>MLPILFIAPSSKGGRGVFATEKIAANTVLEISPVIVFSVADRAIIEKSKLYNYIFEWGPSHKKAALGMGYVSMYNHDYNANCVYDMDFETETMTIRTIKGVKKGEELCINYNADPNDETLVWFHKTEKSRK</sequence>
<dbReference type="CDD" id="cd10540">
    <property type="entry name" value="SET_SpSet7-like"/>
    <property type="match status" value="1"/>
</dbReference>
<dbReference type="Proteomes" id="UP000186917">
    <property type="component" value="Unassembled WGS sequence"/>
</dbReference>
<organism evidence="2 3">
    <name type="scientific">Filimonas lacunae</name>
    <dbReference type="NCBI Taxonomy" id="477680"/>
    <lineage>
        <taxon>Bacteria</taxon>
        <taxon>Pseudomonadati</taxon>
        <taxon>Bacteroidota</taxon>
        <taxon>Chitinophagia</taxon>
        <taxon>Chitinophagales</taxon>
        <taxon>Chitinophagaceae</taxon>
        <taxon>Filimonas</taxon>
    </lineage>
</organism>
<proteinExistence type="predicted"/>
<gene>
    <name evidence="2" type="ORF">SAMN05421788_11263</name>
</gene>
<dbReference type="EMBL" id="FTOR01000012">
    <property type="protein sequence ID" value="SIT33189.1"/>
    <property type="molecule type" value="Genomic_DNA"/>
</dbReference>
<evidence type="ECO:0000313" key="2">
    <source>
        <dbReference type="EMBL" id="SIT33189.1"/>
    </source>
</evidence>
<dbReference type="Pfam" id="PF00856">
    <property type="entry name" value="SET"/>
    <property type="match status" value="1"/>
</dbReference>
<feature type="domain" description="SET" evidence="1">
    <location>
        <begin position="3"/>
        <end position="112"/>
    </location>
</feature>
<dbReference type="GO" id="GO:0062122">
    <property type="term" value="F:histone H3K37 methyltransferase activity"/>
    <property type="evidence" value="ECO:0007669"/>
    <property type="project" value="InterPro"/>
</dbReference>
<evidence type="ECO:0000259" key="1">
    <source>
        <dbReference type="PROSITE" id="PS50280"/>
    </source>
</evidence>
<name>A0A1N7RDQ6_9BACT</name>
<dbReference type="InterPro" id="IPR001214">
    <property type="entry name" value="SET_dom"/>
</dbReference>
<dbReference type="AlphaFoldDB" id="A0A1N7RDQ6"/>
<protein>
    <recommendedName>
        <fullName evidence="1">SET domain-containing protein</fullName>
    </recommendedName>
</protein>
<dbReference type="InterPro" id="IPR009207">
    <property type="entry name" value="SET7_MeTrfase"/>
</dbReference>
<dbReference type="InterPro" id="IPR046341">
    <property type="entry name" value="SET_dom_sf"/>
</dbReference>
<dbReference type="STRING" id="477680.SAMN05421788_11263"/>
<dbReference type="Gene3D" id="2.170.270.10">
    <property type="entry name" value="SET domain"/>
    <property type="match status" value="1"/>
</dbReference>